<sequence>ATENANKATQNANTQANRAKQHADNPPKMGENGNWYKWNEAKQAYEDTGILAKGGVLYPTFTIDPNTMELVMHYQDDVAADMFVIDKEGYLTFNPK</sequence>
<evidence type="ECO:0000256" key="1">
    <source>
        <dbReference type="SAM" id="MobiDB-lite"/>
    </source>
</evidence>
<feature type="non-terminal residue" evidence="2">
    <location>
        <position position="1"/>
    </location>
</feature>
<reference evidence="2" key="1">
    <citation type="journal article" date="2019" name="Nat. Med.">
        <title>A library of human gut bacterial isolates paired with longitudinal multiomics data enables mechanistic microbiome research.</title>
        <authorList>
            <person name="Poyet M."/>
            <person name="Groussin M."/>
            <person name="Gibbons S.M."/>
            <person name="Avila-Pacheco J."/>
            <person name="Jiang X."/>
            <person name="Kearney S.M."/>
            <person name="Perrotta A.R."/>
            <person name="Berdy B."/>
            <person name="Zhao S."/>
            <person name="Lieberman T.D."/>
            <person name="Swanson P.K."/>
            <person name="Smith M."/>
            <person name="Roesemann S."/>
            <person name="Alexander J.E."/>
            <person name="Rich S.A."/>
            <person name="Livny J."/>
            <person name="Vlamakis H."/>
            <person name="Clish C."/>
            <person name="Bullock K."/>
            <person name="Deik A."/>
            <person name="Scott J."/>
            <person name="Pierce K.A."/>
            <person name="Xavier R.J."/>
            <person name="Alm E.J."/>
        </authorList>
    </citation>
    <scope>NUCLEOTIDE SEQUENCE</scope>
    <source>
        <strain evidence="2">BIOML-A21</strain>
    </source>
</reference>
<accession>A0A641MAI4</accession>
<feature type="region of interest" description="Disordered" evidence="1">
    <location>
        <begin position="1"/>
        <end position="33"/>
    </location>
</feature>
<organism evidence="2">
    <name type="scientific">Bacteroides salyersiae</name>
    <dbReference type="NCBI Taxonomy" id="291644"/>
    <lineage>
        <taxon>Bacteria</taxon>
        <taxon>Pseudomonadati</taxon>
        <taxon>Bacteroidota</taxon>
        <taxon>Bacteroidia</taxon>
        <taxon>Bacteroidales</taxon>
        <taxon>Bacteroidaceae</taxon>
        <taxon>Bacteroides</taxon>
    </lineage>
</organism>
<dbReference type="AlphaFoldDB" id="A0A641MAI4"/>
<comment type="caution">
    <text evidence="2">The sequence shown here is derived from an EMBL/GenBank/DDBJ whole genome shotgun (WGS) entry which is preliminary data.</text>
</comment>
<evidence type="ECO:0000313" key="2">
    <source>
        <dbReference type="EMBL" id="KAA3702287.1"/>
    </source>
</evidence>
<proteinExistence type="predicted"/>
<gene>
    <name evidence="2" type="ORF">F3F94_21140</name>
</gene>
<feature type="compositionally biased region" description="Low complexity" evidence="1">
    <location>
        <begin position="1"/>
        <end position="18"/>
    </location>
</feature>
<protein>
    <submittedName>
        <fullName evidence="2">Uncharacterized protein</fullName>
    </submittedName>
</protein>
<name>A0A641MAI4_9BACE</name>
<dbReference type="EMBL" id="VWMU01000463">
    <property type="protein sequence ID" value="KAA3702287.1"/>
    <property type="molecule type" value="Genomic_DNA"/>
</dbReference>